<evidence type="ECO:0000256" key="4">
    <source>
        <dbReference type="ARBA" id="ARBA00023321"/>
    </source>
</evidence>
<gene>
    <name evidence="8" type="ORF">HYALB_00002499</name>
</gene>
<evidence type="ECO:0000256" key="5">
    <source>
        <dbReference type="PROSITE-ProRule" id="PRU00023"/>
    </source>
</evidence>
<dbReference type="SUPFAM" id="SSF48403">
    <property type="entry name" value="Ankyrin repeat"/>
    <property type="match status" value="1"/>
</dbReference>
<feature type="repeat" description="ANK" evidence="5">
    <location>
        <begin position="266"/>
        <end position="298"/>
    </location>
</feature>
<dbReference type="PANTHER" id="PTHR43828">
    <property type="entry name" value="ASPARAGINASE"/>
    <property type="match status" value="1"/>
</dbReference>
<keyword evidence="1" id="KW-0677">Repeat</keyword>
<proteinExistence type="predicted"/>
<dbReference type="GO" id="GO:0003677">
    <property type="term" value="F:DNA binding"/>
    <property type="evidence" value="ECO:0007669"/>
    <property type="project" value="InterPro"/>
</dbReference>
<dbReference type="InterPro" id="IPR002110">
    <property type="entry name" value="Ankyrin_rpt"/>
</dbReference>
<feature type="region of interest" description="Disordered" evidence="6">
    <location>
        <begin position="134"/>
        <end position="163"/>
    </location>
</feature>
<keyword evidence="2" id="KW-0749">Sporulation</keyword>
<evidence type="ECO:0000256" key="3">
    <source>
        <dbReference type="ARBA" id="ARBA00023043"/>
    </source>
</evidence>
<feature type="domain" description="HTH APSES-type" evidence="7">
    <location>
        <begin position="29"/>
        <end position="138"/>
    </location>
</feature>
<dbReference type="SMART" id="SM00248">
    <property type="entry name" value="ANK"/>
    <property type="match status" value="3"/>
</dbReference>
<keyword evidence="3 5" id="KW-0040">ANK repeat</keyword>
<dbReference type="PROSITE" id="PS50297">
    <property type="entry name" value="ANK_REP_REGION"/>
    <property type="match status" value="2"/>
</dbReference>
<dbReference type="EMBL" id="CAJVRM010000307">
    <property type="protein sequence ID" value="CAG8979373.1"/>
    <property type="molecule type" value="Genomic_DNA"/>
</dbReference>
<dbReference type="InterPro" id="IPR003163">
    <property type="entry name" value="Tscrpt_reg_HTH_APSES-type"/>
</dbReference>
<dbReference type="AlphaFoldDB" id="A0A9N9LRQ1"/>
<dbReference type="Pfam" id="PF04383">
    <property type="entry name" value="KilA-N"/>
    <property type="match status" value="1"/>
</dbReference>
<dbReference type="Proteomes" id="UP000701801">
    <property type="component" value="Unassembled WGS sequence"/>
</dbReference>
<evidence type="ECO:0000256" key="1">
    <source>
        <dbReference type="ARBA" id="ARBA00022737"/>
    </source>
</evidence>
<dbReference type="PROSITE" id="PS51299">
    <property type="entry name" value="HTH_APSES"/>
    <property type="match status" value="1"/>
</dbReference>
<dbReference type="SUPFAM" id="SSF54616">
    <property type="entry name" value="DNA-binding domain of Mlu1-box binding protein MBP1"/>
    <property type="match status" value="1"/>
</dbReference>
<dbReference type="PROSITE" id="PS50088">
    <property type="entry name" value="ANK_REPEAT"/>
    <property type="match status" value="2"/>
</dbReference>
<dbReference type="PANTHER" id="PTHR43828:SF15">
    <property type="entry name" value="TRANSCRIPTION FACTOR MBP1"/>
    <property type="match status" value="1"/>
</dbReference>
<dbReference type="GO" id="GO:0001228">
    <property type="term" value="F:DNA-binding transcription activator activity, RNA polymerase II-specific"/>
    <property type="evidence" value="ECO:0007669"/>
    <property type="project" value="UniProtKB-ARBA"/>
</dbReference>
<dbReference type="InterPro" id="IPR036887">
    <property type="entry name" value="HTH_APSES_sf"/>
</dbReference>
<dbReference type="Gene3D" id="1.25.40.20">
    <property type="entry name" value="Ankyrin repeat-containing domain"/>
    <property type="match status" value="1"/>
</dbReference>
<accession>A0A9N9LRQ1</accession>
<dbReference type="Gene3D" id="3.10.260.10">
    <property type="entry name" value="Transcription regulator HTH, APSES-type DNA-binding domain"/>
    <property type="match status" value="1"/>
</dbReference>
<dbReference type="GO" id="GO:0033309">
    <property type="term" value="C:SBF transcription complex"/>
    <property type="evidence" value="ECO:0007669"/>
    <property type="project" value="TreeGrafter"/>
</dbReference>
<dbReference type="FunFam" id="3.10.260.10:FF:000001">
    <property type="entry name" value="APSES transcription factor (MbpA)"/>
    <property type="match status" value="1"/>
</dbReference>
<feature type="region of interest" description="Disordered" evidence="6">
    <location>
        <begin position="434"/>
        <end position="477"/>
    </location>
</feature>
<dbReference type="GO" id="GO:0030435">
    <property type="term" value="P:sporulation resulting in formation of a cellular spore"/>
    <property type="evidence" value="ECO:0007669"/>
    <property type="project" value="UniProtKB-KW"/>
</dbReference>
<dbReference type="InterPro" id="IPR051642">
    <property type="entry name" value="SWI6-like"/>
</dbReference>
<organism evidence="8 9">
    <name type="scientific">Hymenoscyphus albidus</name>
    <dbReference type="NCBI Taxonomy" id="595503"/>
    <lineage>
        <taxon>Eukaryota</taxon>
        <taxon>Fungi</taxon>
        <taxon>Dikarya</taxon>
        <taxon>Ascomycota</taxon>
        <taxon>Pezizomycotina</taxon>
        <taxon>Leotiomycetes</taxon>
        <taxon>Helotiales</taxon>
        <taxon>Helotiaceae</taxon>
        <taxon>Hymenoscyphus</taxon>
    </lineage>
</organism>
<evidence type="ECO:0000256" key="6">
    <source>
        <dbReference type="SAM" id="MobiDB-lite"/>
    </source>
</evidence>
<dbReference type="OrthoDB" id="6718656at2759"/>
<evidence type="ECO:0000259" key="7">
    <source>
        <dbReference type="PROSITE" id="PS51299"/>
    </source>
</evidence>
<name>A0A9N9LRQ1_9HELO</name>
<reference evidence="8" key="1">
    <citation type="submission" date="2021-07" db="EMBL/GenBank/DDBJ databases">
        <authorList>
            <person name="Durling M."/>
        </authorList>
    </citation>
    <scope>NUCLEOTIDE SEQUENCE</scope>
</reference>
<dbReference type="InterPro" id="IPR018004">
    <property type="entry name" value="KilA/APSES_HTH"/>
</dbReference>
<dbReference type="GO" id="GO:0030907">
    <property type="term" value="C:MBF transcription complex"/>
    <property type="evidence" value="ECO:0007669"/>
    <property type="project" value="TreeGrafter"/>
</dbReference>
<feature type="repeat" description="ANK" evidence="5">
    <location>
        <begin position="386"/>
        <end position="418"/>
    </location>
</feature>
<evidence type="ECO:0000313" key="8">
    <source>
        <dbReference type="EMBL" id="CAG8979373.1"/>
    </source>
</evidence>
<dbReference type="InterPro" id="IPR036770">
    <property type="entry name" value="Ankyrin_rpt-contain_sf"/>
</dbReference>
<evidence type="ECO:0000313" key="9">
    <source>
        <dbReference type="Proteomes" id="UP000701801"/>
    </source>
</evidence>
<dbReference type="Pfam" id="PF00023">
    <property type="entry name" value="Ank"/>
    <property type="match status" value="1"/>
</dbReference>
<dbReference type="Pfam" id="PF12796">
    <property type="entry name" value="Ank_2"/>
    <property type="match status" value="1"/>
</dbReference>
<keyword evidence="4" id="KW-0183">Conidiation</keyword>
<dbReference type="GO" id="GO:0048315">
    <property type="term" value="P:conidium formation"/>
    <property type="evidence" value="ECO:0007669"/>
    <property type="project" value="UniProtKB-KW"/>
</dbReference>
<dbReference type="SMART" id="SM01252">
    <property type="entry name" value="KilA-N"/>
    <property type="match status" value="1"/>
</dbReference>
<keyword evidence="9" id="KW-1185">Reference proteome</keyword>
<sequence>MNWRAYLQSFEASVSASADRMVKPTAPGVYSATYSNIPVYEYQFGEALKEHVMRRRHDDWINATHILKAAGFDKPARTRILEREVQKENHEKVQGGYGKYQGTWVSLEQGQALAQRNNVYEKLRPIFEFIPGNVSPPPAPKHTTNKPKAPKKPAVPKWGSKPVAPPARVIEKEYENISQQLNDDESMADDVTVASALFMADDDRYDVSQASTGHRKRKRDDNAQYQAQQNYADELLDYFMTASCDTPAMRPEPPLNFQPDHAIDQDDHTAIHWAAAMGDVEVIRQLKKFGGNLFAQNKRGETPLMRAVMFTNCKDKQTMPQVVKELISTIEAVDYCQSNILHHAASTTQVTKQKTARYYLDVILNKMQELFEPSHVQRILDAQDNNGNTPIHIAAQHCARKSIRALMGRGARTDIPNKDGVTAETLIQEVNHKTMRERHQGSSSPYAPQDSYGLLGPEHVDNNWAAGHNSPPRHVRRSTAPAHYSEAAMSVEKKLLPLMQEKLGVLAESFDEELREKDTSEQEANRIVATVQKELSEIRGRILEVTASADDADTKAELQRNLGHIEQETVSLIEQQQYLQLLNNAQHEESKTNGHAHNGDDDPAEKVMLAKLLLEEQDRRHTLVTRYREALGAAGDVGEMGELYRQVIADCVGVNQDEIDNEIDVLLETMQEEDRDNRIANPLD</sequence>
<evidence type="ECO:0000256" key="2">
    <source>
        <dbReference type="ARBA" id="ARBA00022969"/>
    </source>
</evidence>
<comment type="caution">
    <text evidence="8">The sequence shown here is derived from an EMBL/GenBank/DDBJ whole genome shotgun (WGS) entry which is preliminary data.</text>
</comment>
<protein>
    <recommendedName>
        <fullName evidence="7">HTH APSES-type domain-containing protein</fullName>
    </recommendedName>
</protein>